<evidence type="ECO:0000256" key="9">
    <source>
        <dbReference type="PROSITE-ProRule" id="PRU00282"/>
    </source>
</evidence>
<dbReference type="PANTHER" id="PTHR45624:SF12">
    <property type="entry name" value="MITOCHONDRIAL ORNITHINE TRANSPORTER 1"/>
    <property type="match status" value="1"/>
</dbReference>
<keyword evidence="6" id="KW-1133">Transmembrane helix</keyword>
<evidence type="ECO:0000256" key="6">
    <source>
        <dbReference type="ARBA" id="ARBA00022989"/>
    </source>
</evidence>
<keyword evidence="8 9" id="KW-0472">Membrane</keyword>
<evidence type="ECO:0000256" key="5">
    <source>
        <dbReference type="ARBA" id="ARBA00022737"/>
    </source>
</evidence>
<sequence>MNRAANTASGYAFDTVKVRLQASPRGTYNGSLDCLKSILRYEGVRGLYRGLSAPLIGGALETGINYAVYTHTVRLLRDKYNAPSHLATPVAAGTAGMMLSTVLGPFELVKCRMQLGVQGGYHVYTSPLHCIQQLIRNEGYWGLTRGIGATMAREVPGNAIFFSCYEALRHTFPGRPVERSRDQTFLQIVGNALSAIVCGGISGTVMWAAVLPIDTAKTRIQTAYPGSANNVGILANLQLMYHAGGRHALYAGLAPTLLRAFPANAAQWLTWEFFIRECVLRQQETDS</sequence>
<evidence type="ECO:0000313" key="11">
    <source>
        <dbReference type="EMBL" id="KAK9819709.1"/>
    </source>
</evidence>
<proteinExistence type="inferred from homology"/>
<evidence type="ECO:0008006" key="13">
    <source>
        <dbReference type="Google" id="ProtNLM"/>
    </source>
</evidence>
<evidence type="ECO:0000256" key="4">
    <source>
        <dbReference type="ARBA" id="ARBA00022692"/>
    </source>
</evidence>
<evidence type="ECO:0000256" key="10">
    <source>
        <dbReference type="RuleBase" id="RU000488"/>
    </source>
</evidence>
<dbReference type="InterPro" id="IPR050567">
    <property type="entry name" value="Mitochondrial_Carrier"/>
</dbReference>
<dbReference type="Gene3D" id="1.50.40.10">
    <property type="entry name" value="Mitochondrial carrier domain"/>
    <property type="match status" value="1"/>
</dbReference>
<dbReference type="GO" id="GO:0000064">
    <property type="term" value="F:L-ornithine transmembrane transporter activity"/>
    <property type="evidence" value="ECO:0007669"/>
    <property type="project" value="TreeGrafter"/>
</dbReference>
<comment type="caution">
    <text evidence="11">The sequence shown here is derived from an EMBL/GenBank/DDBJ whole genome shotgun (WGS) entry which is preliminary data.</text>
</comment>
<gene>
    <name evidence="11" type="ORF">WJX72_001523</name>
</gene>
<keyword evidence="4 9" id="KW-0812">Transmembrane</keyword>
<organism evidence="11 12">
    <name type="scientific">[Myrmecia] bisecta</name>
    <dbReference type="NCBI Taxonomy" id="41462"/>
    <lineage>
        <taxon>Eukaryota</taxon>
        <taxon>Viridiplantae</taxon>
        <taxon>Chlorophyta</taxon>
        <taxon>core chlorophytes</taxon>
        <taxon>Trebouxiophyceae</taxon>
        <taxon>Trebouxiales</taxon>
        <taxon>Trebouxiaceae</taxon>
        <taxon>Myrmecia</taxon>
    </lineage>
</organism>
<evidence type="ECO:0000256" key="3">
    <source>
        <dbReference type="ARBA" id="ARBA00022448"/>
    </source>
</evidence>
<dbReference type="AlphaFoldDB" id="A0AAW1QE91"/>
<evidence type="ECO:0000256" key="1">
    <source>
        <dbReference type="ARBA" id="ARBA00004225"/>
    </source>
</evidence>
<evidence type="ECO:0000256" key="7">
    <source>
        <dbReference type="ARBA" id="ARBA00023128"/>
    </source>
</evidence>
<dbReference type="PROSITE" id="PS50920">
    <property type="entry name" value="SOLCAR"/>
    <property type="match status" value="3"/>
</dbReference>
<dbReference type="Pfam" id="PF00153">
    <property type="entry name" value="Mito_carr"/>
    <property type="match status" value="3"/>
</dbReference>
<evidence type="ECO:0000313" key="12">
    <source>
        <dbReference type="Proteomes" id="UP001489004"/>
    </source>
</evidence>
<name>A0AAW1QE91_9CHLO</name>
<keyword evidence="12" id="KW-1185">Reference proteome</keyword>
<comment type="similarity">
    <text evidence="2 10">Belongs to the mitochondrial carrier (TC 2.A.29) family.</text>
</comment>
<dbReference type="Proteomes" id="UP001489004">
    <property type="component" value="Unassembled WGS sequence"/>
</dbReference>
<dbReference type="EMBL" id="JALJOR010000003">
    <property type="protein sequence ID" value="KAK9819709.1"/>
    <property type="molecule type" value="Genomic_DNA"/>
</dbReference>
<protein>
    <recommendedName>
        <fullName evidence="13">Mitochondrial carrier protein</fullName>
    </recommendedName>
</protein>
<keyword evidence="7" id="KW-0496">Mitochondrion</keyword>
<comment type="subcellular location">
    <subcellularLocation>
        <location evidence="1">Mitochondrion membrane</location>
        <topology evidence="1">Multi-pass membrane protein</topology>
    </subcellularLocation>
</comment>
<dbReference type="PANTHER" id="PTHR45624">
    <property type="entry name" value="MITOCHONDRIAL BASIC AMINO ACIDS TRANSPORTER-RELATED"/>
    <property type="match status" value="1"/>
</dbReference>
<keyword evidence="5" id="KW-0677">Repeat</keyword>
<feature type="repeat" description="Solcar" evidence="9">
    <location>
        <begin position="190"/>
        <end position="277"/>
    </location>
</feature>
<reference evidence="11 12" key="1">
    <citation type="journal article" date="2024" name="Nat. Commun.">
        <title>Phylogenomics reveals the evolutionary origins of lichenization in chlorophyte algae.</title>
        <authorList>
            <person name="Puginier C."/>
            <person name="Libourel C."/>
            <person name="Otte J."/>
            <person name="Skaloud P."/>
            <person name="Haon M."/>
            <person name="Grisel S."/>
            <person name="Petersen M."/>
            <person name="Berrin J.G."/>
            <person name="Delaux P.M."/>
            <person name="Dal Grande F."/>
            <person name="Keller J."/>
        </authorList>
    </citation>
    <scope>NUCLEOTIDE SEQUENCE [LARGE SCALE GENOMIC DNA]</scope>
    <source>
        <strain evidence="11 12">SAG 2043</strain>
    </source>
</reference>
<feature type="repeat" description="Solcar" evidence="9">
    <location>
        <begin position="1"/>
        <end position="75"/>
    </location>
</feature>
<feature type="repeat" description="Solcar" evidence="9">
    <location>
        <begin position="83"/>
        <end position="171"/>
    </location>
</feature>
<evidence type="ECO:0000256" key="2">
    <source>
        <dbReference type="ARBA" id="ARBA00006375"/>
    </source>
</evidence>
<dbReference type="GO" id="GO:1990575">
    <property type="term" value="P:mitochondrial L-ornithine transmembrane transport"/>
    <property type="evidence" value="ECO:0007669"/>
    <property type="project" value="TreeGrafter"/>
</dbReference>
<dbReference type="GO" id="GO:0031966">
    <property type="term" value="C:mitochondrial membrane"/>
    <property type="evidence" value="ECO:0007669"/>
    <property type="project" value="UniProtKB-SubCell"/>
</dbReference>
<dbReference type="InterPro" id="IPR023395">
    <property type="entry name" value="MCP_dom_sf"/>
</dbReference>
<evidence type="ECO:0000256" key="8">
    <source>
        <dbReference type="ARBA" id="ARBA00023136"/>
    </source>
</evidence>
<accession>A0AAW1QE91</accession>
<dbReference type="SUPFAM" id="SSF103506">
    <property type="entry name" value="Mitochondrial carrier"/>
    <property type="match status" value="1"/>
</dbReference>
<dbReference type="InterPro" id="IPR018108">
    <property type="entry name" value="MCP_transmembrane"/>
</dbReference>
<keyword evidence="3 10" id="KW-0813">Transport</keyword>